<dbReference type="OrthoDB" id="5431298at2759"/>
<evidence type="ECO:0000313" key="4">
    <source>
        <dbReference type="Proteomes" id="UP000037505"/>
    </source>
</evidence>
<comment type="caution">
    <text evidence="3">The sequence shown here is derived from an EMBL/GenBank/DDBJ whole genome shotgun (WGS) entry which is preliminary data.</text>
</comment>
<keyword evidence="2" id="KW-0472">Membrane</keyword>
<accession>A0A0L1J7V0</accession>
<keyword evidence="4" id="KW-1185">Reference proteome</keyword>
<reference evidence="3 4" key="1">
    <citation type="submission" date="2014-06" db="EMBL/GenBank/DDBJ databases">
        <title>The Genome of the Aflatoxigenic Filamentous Fungus Aspergillus nomius.</title>
        <authorList>
            <person name="Moore M.G."/>
            <person name="Shannon B.M."/>
            <person name="Brian M.M."/>
        </authorList>
    </citation>
    <scope>NUCLEOTIDE SEQUENCE [LARGE SCALE GENOMIC DNA]</scope>
    <source>
        <strain evidence="3 4">NRRL 13137</strain>
    </source>
</reference>
<evidence type="ECO:0000313" key="3">
    <source>
        <dbReference type="EMBL" id="KNG87765.1"/>
    </source>
</evidence>
<name>A0A0L1J7V0_ASPN3</name>
<protein>
    <submittedName>
        <fullName evidence="3">Uncharacterized protein</fullName>
    </submittedName>
</protein>
<feature type="region of interest" description="Disordered" evidence="1">
    <location>
        <begin position="170"/>
        <end position="212"/>
    </location>
</feature>
<feature type="compositionally biased region" description="Polar residues" evidence="1">
    <location>
        <begin position="197"/>
        <end position="212"/>
    </location>
</feature>
<feature type="transmembrane region" description="Helical" evidence="2">
    <location>
        <begin position="119"/>
        <end position="142"/>
    </location>
</feature>
<dbReference type="STRING" id="1509407.A0A0L1J7V0"/>
<feature type="compositionally biased region" description="Low complexity" evidence="1">
    <location>
        <begin position="60"/>
        <end position="100"/>
    </location>
</feature>
<dbReference type="AlphaFoldDB" id="A0A0L1J7V0"/>
<feature type="region of interest" description="Disordered" evidence="1">
    <location>
        <begin position="51"/>
        <end position="109"/>
    </location>
</feature>
<gene>
    <name evidence="3" type="ORF">ANOM_004461</name>
</gene>
<feature type="compositionally biased region" description="Basic and acidic residues" evidence="1">
    <location>
        <begin position="384"/>
        <end position="410"/>
    </location>
</feature>
<dbReference type="Proteomes" id="UP000037505">
    <property type="component" value="Unassembled WGS sequence"/>
</dbReference>
<sequence>MSHQCSDNRQYYSCFKGPFQGCCSVDPCSKGVCPDDIALIAADTMTSTEVHTVTPTKSVSSKQSTFETSTTTTSRLETTSTPGTTTASTTSTSETGTGTSAADNANADAETGHGTPVGAIVGGVIGGIAFLILLAIALFFAYCRRKKHVRRFTFLRGPLTDIFKEMTFETDKKPPQSDSTTTEQVLHAPTKKEKAETSSLLTPTDYSTNETTPISPTPTAAELDAFHLYPPQTPYTLFTHPNASIPELSGTGVHSPRAELAAQPSRELINIPHHQRQPSNQSSSSQGPTRAELAAQPCRELINVPHHRRQHPATLPTSSREQVDETMTRANSPPVITADGVVLSANFDTSASGSDVLSSHGLSSSHAMSFMDYDTARKSMLSAHRPEWADSPGEGKTDKPKGGKHMKGPE</sequence>
<feature type="region of interest" description="Disordered" evidence="1">
    <location>
        <begin position="380"/>
        <end position="410"/>
    </location>
</feature>
<keyword evidence="2" id="KW-0812">Transmembrane</keyword>
<dbReference type="PANTHER" id="PTHR16861:SF4">
    <property type="entry name" value="SH3 DOMAIN PROTEIN (AFU_ORTHOLOGUE AFUA_1G13610)"/>
    <property type="match status" value="1"/>
</dbReference>
<feature type="compositionally biased region" description="Low complexity" evidence="1">
    <location>
        <begin position="277"/>
        <end position="286"/>
    </location>
</feature>
<organism evidence="3 4">
    <name type="scientific">Aspergillus nomiae NRRL (strain ATCC 15546 / NRRL 13137 / CBS 260.88 / M93)</name>
    <dbReference type="NCBI Taxonomy" id="1509407"/>
    <lineage>
        <taxon>Eukaryota</taxon>
        <taxon>Fungi</taxon>
        <taxon>Dikarya</taxon>
        <taxon>Ascomycota</taxon>
        <taxon>Pezizomycotina</taxon>
        <taxon>Eurotiomycetes</taxon>
        <taxon>Eurotiomycetidae</taxon>
        <taxon>Eurotiales</taxon>
        <taxon>Aspergillaceae</taxon>
        <taxon>Aspergillus</taxon>
        <taxon>Aspergillus subgen. Circumdati</taxon>
    </lineage>
</organism>
<dbReference type="PANTHER" id="PTHR16861">
    <property type="entry name" value="GLYCOPROTEIN 38"/>
    <property type="match status" value="1"/>
</dbReference>
<dbReference type="EMBL" id="JNOM01000071">
    <property type="protein sequence ID" value="KNG87765.1"/>
    <property type="molecule type" value="Genomic_DNA"/>
</dbReference>
<keyword evidence="2" id="KW-1133">Transmembrane helix</keyword>
<evidence type="ECO:0000256" key="2">
    <source>
        <dbReference type="SAM" id="Phobius"/>
    </source>
</evidence>
<dbReference type="GeneID" id="26806265"/>
<feature type="region of interest" description="Disordered" evidence="1">
    <location>
        <begin position="273"/>
        <end position="292"/>
    </location>
</feature>
<evidence type="ECO:0000256" key="1">
    <source>
        <dbReference type="SAM" id="MobiDB-lite"/>
    </source>
</evidence>
<dbReference type="RefSeq" id="XP_015408688.1">
    <property type="nucleotide sequence ID" value="XM_015549718.1"/>
</dbReference>
<proteinExistence type="predicted"/>